<dbReference type="RefSeq" id="WP_145397743.1">
    <property type="nucleotide sequence ID" value="NZ_VLKU01000005.1"/>
</dbReference>
<evidence type="ECO:0000313" key="2">
    <source>
        <dbReference type="Proteomes" id="UP000316225"/>
    </source>
</evidence>
<evidence type="ECO:0000313" key="1">
    <source>
        <dbReference type="EMBL" id="TWI34410.1"/>
    </source>
</evidence>
<comment type="caution">
    <text evidence="1">The sequence shown here is derived from an EMBL/GenBank/DDBJ whole genome shotgun (WGS) entry which is preliminary data.</text>
</comment>
<gene>
    <name evidence="1" type="ORF">IQ24_01928</name>
</gene>
<dbReference type="Proteomes" id="UP000316225">
    <property type="component" value="Unassembled WGS sequence"/>
</dbReference>
<name>A0A562NQR6_9RHOB</name>
<organism evidence="1 2">
    <name type="scientific">Paracoccus sulfuroxidans</name>
    <dbReference type="NCBI Taxonomy" id="384678"/>
    <lineage>
        <taxon>Bacteria</taxon>
        <taxon>Pseudomonadati</taxon>
        <taxon>Pseudomonadota</taxon>
        <taxon>Alphaproteobacteria</taxon>
        <taxon>Rhodobacterales</taxon>
        <taxon>Paracoccaceae</taxon>
        <taxon>Paracoccus</taxon>
    </lineage>
</organism>
<dbReference type="EMBL" id="VLKU01000005">
    <property type="protein sequence ID" value="TWI34410.1"/>
    <property type="molecule type" value="Genomic_DNA"/>
</dbReference>
<accession>A0A562NQR6</accession>
<sequence length="121" mass="13418">MPAQVCFWINGEKHCIDLYAKIRRWPPDDPWPLRIDDILTFPEIGPAIIEAAEPHPVPWLTKMGLDAPQQQALGSMIRVWDAAQNLPAKARDQIGEILNAGAKDFGLGEGANLSFSTDMAR</sequence>
<protein>
    <submittedName>
        <fullName evidence="1">Uncharacterized protein</fullName>
    </submittedName>
</protein>
<keyword evidence="2" id="KW-1185">Reference proteome</keyword>
<dbReference type="AlphaFoldDB" id="A0A562NQR6"/>
<reference evidence="1 2" key="1">
    <citation type="journal article" date="2015" name="Stand. Genomic Sci.">
        <title>Genomic Encyclopedia of Bacterial and Archaeal Type Strains, Phase III: the genomes of soil and plant-associated and newly described type strains.</title>
        <authorList>
            <person name="Whitman W.B."/>
            <person name="Woyke T."/>
            <person name="Klenk H.P."/>
            <person name="Zhou Y."/>
            <person name="Lilburn T.G."/>
            <person name="Beck B.J."/>
            <person name="De Vos P."/>
            <person name="Vandamme P."/>
            <person name="Eisen J.A."/>
            <person name="Garrity G."/>
            <person name="Hugenholtz P."/>
            <person name="Kyrpides N.C."/>
        </authorList>
    </citation>
    <scope>NUCLEOTIDE SEQUENCE [LARGE SCALE GENOMIC DNA]</scope>
    <source>
        <strain evidence="1 2">CGMCC 1.5364</strain>
    </source>
</reference>
<proteinExistence type="predicted"/>